<dbReference type="Gene3D" id="2.120.10.80">
    <property type="entry name" value="Kelch-type beta propeller"/>
    <property type="match status" value="2"/>
</dbReference>
<dbReference type="CDD" id="cd18186">
    <property type="entry name" value="BTB_POZ_ZBTB_KLHL-like"/>
    <property type="match status" value="1"/>
</dbReference>
<keyword evidence="2" id="KW-0677">Repeat</keyword>
<evidence type="ECO:0000313" key="6">
    <source>
        <dbReference type="Proteomes" id="UP001150062"/>
    </source>
</evidence>
<accession>A0ABQ8XR50</accession>
<dbReference type="Proteomes" id="UP001150062">
    <property type="component" value="Unassembled WGS sequence"/>
</dbReference>
<proteinExistence type="predicted"/>
<dbReference type="PROSITE" id="PS50097">
    <property type="entry name" value="BTB"/>
    <property type="match status" value="1"/>
</dbReference>
<evidence type="ECO:0000256" key="1">
    <source>
        <dbReference type="ARBA" id="ARBA00022441"/>
    </source>
</evidence>
<protein>
    <recommendedName>
        <fullName evidence="4">BTB domain-containing protein</fullName>
    </recommendedName>
</protein>
<evidence type="ECO:0000256" key="3">
    <source>
        <dbReference type="SAM" id="MobiDB-lite"/>
    </source>
</evidence>
<dbReference type="PANTHER" id="PTHR46376:SF1">
    <property type="entry name" value="LEUCINE-ZIPPER-LIKE TRANSCRIPTIONAL REGULATOR 1"/>
    <property type="match status" value="1"/>
</dbReference>
<sequence>MKSPTLILILKVSLLGDQTWEKITHLSKVIPPKRAAHSACISGNKMYIFGGYLYNNYFNDTYSFDFLTKTWTKINAKGNVPSGRRWNSCSVDSSGRIWIFGGYQSVDRFNDLFCFEPKKNKWFGPVIPEKPPTPRYSHTSVIYDNKLWIFGGYNGQEQSNEIFYFDFETNTWTDPLEIYGIVPEERAGHTAAVVGNKMLVFGGYNRTLNYMSDIFEFDFERKIWNKPNIIGKKPQVRSLHTCVVYQNDLYVFGGYNYNWLNDLYKLDTSIYRWEKVNGSGERPPGCYGHSAVCYKGCLYFFGGYSNKNEDRQFFNHLYAYRFVPVLVQDLKKLLYGQELCDIYFTSKEGEQYGSHSVIIQNRCAELIYHSDLLKNEKMKIIQSLLLFLYTDLVECTNFNHQDFISLLYLSKALNLRKLESNLSRKLKHLITKENVVDILVAADKLFLKRIKSYCFRFILKYKELVIQCIDAKKLKSSPNLMMEYIQILSTGIDSTNRNSNKSLHSRDTNNNHNEDYHTIEEFSDQEFEENEKINNNNKTNNNTKNDKTFQKGSLYESFYKLYHNKKTSDFTLIVKDHKINCHKSILIARSELFRGMLTSIKDNTNKVTEMTGRSPKAIKALIKFFYTEQTDGIDPKIALELINASDYYGLNLECKLEEKCTEIVKNNINSSNALPILKKALLLDINSLKQATIDFIIKNGKQVINEPIFNKSKNVDLFRELTRILLERQINSDQQEIYK</sequence>
<name>A0ABQ8XR50_9EUKA</name>
<dbReference type="SUPFAM" id="SSF54695">
    <property type="entry name" value="POZ domain"/>
    <property type="match status" value="2"/>
</dbReference>
<dbReference type="Pfam" id="PF24681">
    <property type="entry name" value="Kelch_KLHDC2_KLHL20_DRC7"/>
    <property type="match status" value="1"/>
</dbReference>
<dbReference type="InterPro" id="IPR051568">
    <property type="entry name" value="LZTR1/Attractin"/>
</dbReference>
<dbReference type="Gene3D" id="3.30.710.10">
    <property type="entry name" value="Potassium Channel Kv1.1, Chain A"/>
    <property type="match status" value="2"/>
</dbReference>
<dbReference type="SUPFAM" id="SSF117281">
    <property type="entry name" value="Kelch motif"/>
    <property type="match status" value="2"/>
</dbReference>
<dbReference type="InterPro" id="IPR015915">
    <property type="entry name" value="Kelch-typ_b-propeller"/>
</dbReference>
<feature type="region of interest" description="Disordered" evidence="3">
    <location>
        <begin position="524"/>
        <end position="546"/>
    </location>
</feature>
<dbReference type="SMART" id="SM00612">
    <property type="entry name" value="Kelch"/>
    <property type="match status" value="5"/>
</dbReference>
<dbReference type="InterPro" id="IPR006652">
    <property type="entry name" value="Kelch_1"/>
</dbReference>
<dbReference type="InterPro" id="IPR000210">
    <property type="entry name" value="BTB/POZ_dom"/>
</dbReference>
<evidence type="ECO:0000259" key="4">
    <source>
        <dbReference type="PROSITE" id="PS50097"/>
    </source>
</evidence>
<feature type="compositionally biased region" description="Low complexity" evidence="3">
    <location>
        <begin position="533"/>
        <end position="543"/>
    </location>
</feature>
<comment type="caution">
    <text evidence="5">The sequence shown here is derived from an EMBL/GenBank/DDBJ whole genome shotgun (WGS) entry which is preliminary data.</text>
</comment>
<dbReference type="EMBL" id="JAOAOG010000265">
    <property type="protein sequence ID" value="KAJ6235092.1"/>
    <property type="molecule type" value="Genomic_DNA"/>
</dbReference>
<dbReference type="PANTHER" id="PTHR46376">
    <property type="entry name" value="LEUCINE-ZIPPER-LIKE TRANSCRIPTIONAL REGULATOR 1"/>
    <property type="match status" value="1"/>
</dbReference>
<keyword evidence="1" id="KW-0880">Kelch repeat</keyword>
<gene>
    <name evidence="5" type="ORF">M0813_28776</name>
</gene>
<keyword evidence="6" id="KW-1185">Reference proteome</keyword>
<dbReference type="Pfam" id="PF00651">
    <property type="entry name" value="BTB"/>
    <property type="match status" value="1"/>
</dbReference>
<dbReference type="SMART" id="SM00225">
    <property type="entry name" value="BTB"/>
    <property type="match status" value="1"/>
</dbReference>
<organism evidence="5 6">
    <name type="scientific">Anaeramoeba flamelloides</name>
    <dbReference type="NCBI Taxonomy" id="1746091"/>
    <lineage>
        <taxon>Eukaryota</taxon>
        <taxon>Metamonada</taxon>
        <taxon>Anaeramoebidae</taxon>
        <taxon>Anaeramoeba</taxon>
    </lineage>
</organism>
<dbReference type="InterPro" id="IPR011333">
    <property type="entry name" value="SKP1/BTB/POZ_sf"/>
</dbReference>
<evidence type="ECO:0000256" key="2">
    <source>
        <dbReference type="ARBA" id="ARBA00022737"/>
    </source>
</evidence>
<evidence type="ECO:0000313" key="5">
    <source>
        <dbReference type="EMBL" id="KAJ6235092.1"/>
    </source>
</evidence>
<reference evidence="5" key="1">
    <citation type="submission" date="2022-08" db="EMBL/GenBank/DDBJ databases">
        <title>Novel sulfate-reducing endosymbionts in the free-living metamonad Anaeramoeba.</title>
        <authorList>
            <person name="Jerlstrom-Hultqvist J."/>
            <person name="Cepicka I."/>
            <person name="Gallot-Lavallee L."/>
            <person name="Salas-Leiva D."/>
            <person name="Curtis B.A."/>
            <person name="Zahonova K."/>
            <person name="Pipaliya S."/>
            <person name="Dacks J."/>
            <person name="Roger A.J."/>
        </authorList>
    </citation>
    <scope>NUCLEOTIDE SEQUENCE</scope>
    <source>
        <strain evidence="5">Schooner1</strain>
    </source>
</reference>
<feature type="domain" description="BTB" evidence="4">
    <location>
        <begin position="568"/>
        <end position="634"/>
    </location>
</feature>